<dbReference type="Proteomes" id="UP000030437">
    <property type="component" value="Unassembled WGS sequence"/>
</dbReference>
<organism evidence="1 2">
    <name type="scientific">Lysinibacillus odysseyi 34hs-1 = NBRC 100172</name>
    <dbReference type="NCBI Taxonomy" id="1220589"/>
    <lineage>
        <taxon>Bacteria</taxon>
        <taxon>Bacillati</taxon>
        <taxon>Bacillota</taxon>
        <taxon>Bacilli</taxon>
        <taxon>Bacillales</taxon>
        <taxon>Bacillaceae</taxon>
        <taxon>Lysinibacillus</taxon>
    </lineage>
</organism>
<accession>A0A0A3IH26</accession>
<gene>
    <name evidence="1" type="ORF">CD32_18110</name>
</gene>
<name>A0A0A3IH26_9BACI</name>
<dbReference type="AlphaFoldDB" id="A0A0A3IH26"/>
<keyword evidence="2" id="KW-1185">Reference proteome</keyword>
<proteinExistence type="predicted"/>
<protein>
    <submittedName>
        <fullName evidence="1">Uncharacterized protein</fullName>
    </submittedName>
</protein>
<reference evidence="1 2" key="1">
    <citation type="submission" date="2014-02" db="EMBL/GenBank/DDBJ databases">
        <title>Draft genome sequence of Lysinibacillus odysseyi NBRC 100172.</title>
        <authorList>
            <person name="Zhang F."/>
            <person name="Wang G."/>
            <person name="Zhang L."/>
        </authorList>
    </citation>
    <scope>NUCLEOTIDE SEQUENCE [LARGE SCALE GENOMIC DNA]</scope>
    <source>
        <strain evidence="1 2">NBRC 100172</strain>
    </source>
</reference>
<evidence type="ECO:0000313" key="2">
    <source>
        <dbReference type="Proteomes" id="UP000030437"/>
    </source>
</evidence>
<dbReference type="EMBL" id="JPVP01000059">
    <property type="protein sequence ID" value="KGR82760.1"/>
    <property type="molecule type" value="Genomic_DNA"/>
</dbReference>
<dbReference type="RefSeq" id="WP_036157227.1">
    <property type="nucleotide sequence ID" value="NZ_AVCX01000002.1"/>
</dbReference>
<comment type="caution">
    <text evidence="1">The sequence shown here is derived from an EMBL/GenBank/DDBJ whole genome shotgun (WGS) entry which is preliminary data.</text>
</comment>
<evidence type="ECO:0000313" key="1">
    <source>
        <dbReference type="EMBL" id="KGR82760.1"/>
    </source>
</evidence>
<sequence>MLVKYDVTFYKGEQIPIYLFEMNHESGFVEQFVVSLFEINQCKQIKTPNDVSEYCGLEGTFYDCCHRPNDIGVTLSTKYRNVTIAGKKVKLEFRIDEIDLYMIDYKEYEFKMKANEHFKVNLVFCSTKNKVDKEYYVGYAHVTEVIK</sequence>